<dbReference type="Proteomes" id="UP001149163">
    <property type="component" value="Unassembled WGS sequence"/>
</dbReference>
<dbReference type="Gene3D" id="2.30.29.30">
    <property type="entry name" value="Pleckstrin-homology domain (PH domain)/Phosphotyrosine-binding domain (PTB)"/>
    <property type="match status" value="1"/>
</dbReference>
<dbReference type="InterPro" id="IPR001849">
    <property type="entry name" value="PH_domain"/>
</dbReference>
<sequence length="1099" mass="125398">MTTPDPHNGSARLEAPHVLQDRQYQGLPLGSHTEQKLRHASAHHLHMTSRRFFIGPIPEGWIHGHRKSWYQSRLRFRNYTSQTLSFSVDPVASHYNQQENQEPHAAEGAAPAPSEEATLTLTNTSEGFTPEEGPAESTQEDAEEPPGELRTLTHPTEETEEIESLSEYEPSTEADSDATPRPMTERGSRRRDDNGNASSSFVTAREDLASTVDTDRTSTISTIKPNGLTPTQRPTSQELQQLSIARDDAASPLTSSASADLSEADSSTHLLRPSLKDQKKPKSKASSISRPTLDQQEPQNEDFTEQEGPRRNGQIHRRINRKMAKYNLDDNVMHKQQKLRSRIAKTQGAISANRPRGRKMQDGEIVKAEKMLVSVEETVQDKLPADYTENDSLRTETRTVDKWREFLVVCRKGSADHAPFALQMYRTRVIPDAQSPNNKNKTAPYYEVMLNPKNTQVNLYSALDKTIVIWHPCRRGTKIYIIRPKSTAHATEWYTFIRQVLGWRRPSQLPINVPDLGVSLIFKHPFDQSEAQLGVKNDDERHTTIFSRAAANEKSAAATIIKGCMEMLEGRPEWSEVLRAWSKTEKMGLAWKRYDRLEWLFGANEENMYGTIAMQSSHELELRPRYHYPTAIKNADVKEMEPPPVEGFLIRLTSQKGLHQRMNKMFFKHLYFYTQDHFLLFCRPAKAYPPTPPKLAPMEGSSIPTSRQIMEEMPLSWDIDPYPVEEGEIAWLKSGNANFVQRHDEEAYAQLQRNVHNMSQAEGYIDLCMVREVRNIQRGSSPADQNIQEGPAVDFQPEPADTRQDDGTTKQFEGDRTFEMTLENGLVIRLQAYDAGTRAEWVKRLGALVKYWRARSLDDAAELQAMRQQNLKLLEIDEEMESIVGQFAKKWEVKKAETSPHLHNMCALAGCRPIKMSGQLYRKPRRHSTFARCHVILTAGKLLIFRSTLRQRNGAEIPHIHQDHDTTIDLSDCYIYSGLATEADLLYANQTFDSNNPGLHALPRIYLASNTFTSRDQDTAITFVIWQPLKKSYFRAEERAATGQIKRSLRHVSTLGKHGRTIVFKARSRVEKDRWVLSISSEIDRLQEERQEDIRIVSL</sequence>
<name>A0A9W9HNF1_9EURO</name>
<feature type="domain" description="PH" evidence="2">
    <location>
        <begin position="913"/>
        <end position="1084"/>
    </location>
</feature>
<reference evidence="3" key="2">
    <citation type="journal article" date="2023" name="IMA Fungus">
        <title>Comparative genomic study of the Penicillium genus elucidates a diverse pangenome and 15 lateral gene transfer events.</title>
        <authorList>
            <person name="Petersen C."/>
            <person name="Sorensen T."/>
            <person name="Nielsen M.R."/>
            <person name="Sondergaard T.E."/>
            <person name="Sorensen J.L."/>
            <person name="Fitzpatrick D.A."/>
            <person name="Frisvad J.C."/>
            <person name="Nielsen K.L."/>
        </authorList>
    </citation>
    <scope>NUCLEOTIDE SEQUENCE</scope>
    <source>
        <strain evidence="3">IBT 26290</strain>
    </source>
</reference>
<dbReference type="AlphaFoldDB" id="A0A9W9HNF1"/>
<dbReference type="SUPFAM" id="SSF50729">
    <property type="entry name" value="PH domain-like"/>
    <property type="match status" value="1"/>
</dbReference>
<evidence type="ECO:0000256" key="1">
    <source>
        <dbReference type="SAM" id="MobiDB-lite"/>
    </source>
</evidence>
<dbReference type="SMART" id="SM01316">
    <property type="entry name" value="Spo7_2_N"/>
    <property type="match status" value="1"/>
</dbReference>
<dbReference type="InterPro" id="IPR029217">
    <property type="entry name" value="Spo7_2_N"/>
</dbReference>
<dbReference type="GeneID" id="81431231"/>
<feature type="compositionally biased region" description="Basic and acidic residues" evidence="1">
    <location>
        <begin position="800"/>
        <end position="811"/>
    </location>
</feature>
<feature type="region of interest" description="Disordered" evidence="1">
    <location>
        <begin position="780"/>
        <end position="811"/>
    </location>
</feature>
<dbReference type="EMBL" id="JAPQKN010000007">
    <property type="protein sequence ID" value="KAJ5153453.1"/>
    <property type="molecule type" value="Genomic_DNA"/>
</dbReference>
<dbReference type="PROSITE" id="PS50003">
    <property type="entry name" value="PH_DOMAIN"/>
    <property type="match status" value="1"/>
</dbReference>
<dbReference type="PANTHER" id="PTHR28076:SF1">
    <property type="entry name" value="PROSPORE MEMBRANE ADAPTER PROTEIN SPO71"/>
    <property type="match status" value="1"/>
</dbReference>
<feature type="compositionally biased region" description="Acidic residues" evidence="1">
    <location>
        <begin position="158"/>
        <end position="176"/>
    </location>
</feature>
<comment type="caution">
    <text evidence="3">The sequence shown here is derived from an EMBL/GenBank/DDBJ whole genome shotgun (WGS) entry which is preliminary data.</text>
</comment>
<evidence type="ECO:0000313" key="4">
    <source>
        <dbReference type="Proteomes" id="UP001149163"/>
    </source>
</evidence>
<proteinExistence type="predicted"/>
<dbReference type="InterPro" id="IPR040345">
    <property type="entry name" value="Mug56/Spo71"/>
</dbReference>
<reference evidence="3" key="1">
    <citation type="submission" date="2022-11" db="EMBL/GenBank/DDBJ databases">
        <authorList>
            <person name="Petersen C."/>
        </authorList>
    </citation>
    <scope>NUCLEOTIDE SEQUENCE</scope>
    <source>
        <strain evidence="3">IBT 26290</strain>
    </source>
</reference>
<keyword evidence="4" id="KW-1185">Reference proteome</keyword>
<dbReference type="Pfam" id="PF23207">
    <property type="entry name" value="PH_SPO71"/>
    <property type="match status" value="1"/>
</dbReference>
<dbReference type="GO" id="GO:1902657">
    <property type="term" value="P:protein localization to prospore membrane"/>
    <property type="evidence" value="ECO:0007669"/>
    <property type="project" value="InterPro"/>
</dbReference>
<feature type="compositionally biased region" description="Basic and acidic residues" evidence="1">
    <location>
        <begin position="183"/>
        <end position="194"/>
    </location>
</feature>
<dbReference type="InterPro" id="IPR011993">
    <property type="entry name" value="PH-like_dom_sf"/>
</dbReference>
<dbReference type="OrthoDB" id="5579281at2759"/>
<feature type="compositionally biased region" description="Polar residues" evidence="1">
    <location>
        <begin position="284"/>
        <end position="298"/>
    </location>
</feature>
<feature type="region of interest" description="Disordered" evidence="1">
    <location>
        <begin position="124"/>
        <end position="317"/>
    </location>
</feature>
<feature type="compositionally biased region" description="Basic and acidic residues" evidence="1">
    <location>
        <begin position="204"/>
        <end position="216"/>
    </location>
</feature>
<dbReference type="Pfam" id="PF15404">
    <property type="entry name" value="PH_4"/>
    <property type="match status" value="1"/>
</dbReference>
<dbReference type="RefSeq" id="XP_056539761.1">
    <property type="nucleotide sequence ID" value="XM_056692055.1"/>
</dbReference>
<dbReference type="GO" id="GO:0005628">
    <property type="term" value="C:prospore membrane"/>
    <property type="evidence" value="ECO:0007669"/>
    <property type="project" value="TreeGrafter"/>
</dbReference>
<evidence type="ECO:0000259" key="2">
    <source>
        <dbReference type="PROSITE" id="PS50003"/>
    </source>
</evidence>
<evidence type="ECO:0000313" key="3">
    <source>
        <dbReference type="EMBL" id="KAJ5153453.1"/>
    </source>
</evidence>
<protein>
    <recommendedName>
        <fullName evidence="2">PH domain-containing protein</fullName>
    </recommendedName>
</protein>
<accession>A0A9W9HNF1</accession>
<dbReference type="InterPro" id="IPR039486">
    <property type="entry name" value="Mug56/Spo71_PH"/>
</dbReference>
<dbReference type="Pfam" id="PF15407">
    <property type="entry name" value="Spo7_2_N"/>
    <property type="match status" value="1"/>
</dbReference>
<dbReference type="SMART" id="SM00233">
    <property type="entry name" value="PH"/>
    <property type="match status" value="2"/>
</dbReference>
<feature type="compositionally biased region" description="Low complexity" evidence="1">
    <location>
        <begin position="253"/>
        <end position="268"/>
    </location>
</feature>
<dbReference type="InterPro" id="IPR057379">
    <property type="entry name" value="PH_SPO71"/>
</dbReference>
<dbReference type="PANTHER" id="PTHR28076">
    <property type="entry name" value="SPORULATION-SPECIFIC PROTEIN 71"/>
    <property type="match status" value="1"/>
</dbReference>
<organism evidence="3 4">
    <name type="scientific">Penicillium canariense</name>
    <dbReference type="NCBI Taxonomy" id="189055"/>
    <lineage>
        <taxon>Eukaryota</taxon>
        <taxon>Fungi</taxon>
        <taxon>Dikarya</taxon>
        <taxon>Ascomycota</taxon>
        <taxon>Pezizomycotina</taxon>
        <taxon>Eurotiomycetes</taxon>
        <taxon>Eurotiomycetidae</taxon>
        <taxon>Eurotiales</taxon>
        <taxon>Aspergillaceae</taxon>
        <taxon>Penicillium</taxon>
    </lineage>
</organism>
<feature type="compositionally biased region" description="Polar residues" evidence="1">
    <location>
        <begin position="217"/>
        <end position="243"/>
    </location>
</feature>
<gene>
    <name evidence="3" type="ORF">N7482_009931</name>
</gene>